<dbReference type="InterPro" id="IPR002401">
    <property type="entry name" value="Cyt_P450_E_grp-I"/>
</dbReference>
<evidence type="ECO:0000256" key="10">
    <source>
        <dbReference type="SAM" id="MobiDB-lite"/>
    </source>
</evidence>
<evidence type="ECO:0000256" key="1">
    <source>
        <dbReference type="ARBA" id="ARBA00001971"/>
    </source>
</evidence>
<feature type="region of interest" description="Disordered" evidence="10">
    <location>
        <begin position="27"/>
        <end position="51"/>
    </location>
</feature>
<evidence type="ECO:0000256" key="5">
    <source>
        <dbReference type="ARBA" id="ARBA00023002"/>
    </source>
</evidence>
<evidence type="ECO:0008006" key="13">
    <source>
        <dbReference type="Google" id="ProtNLM"/>
    </source>
</evidence>
<comment type="cofactor">
    <cofactor evidence="1 8">
        <name>heme</name>
        <dbReference type="ChEBI" id="CHEBI:30413"/>
    </cofactor>
</comment>
<dbReference type="Proteomes" id="UP000734854">
    <property type="component" value="Unassembled WGS sequence"/>
</dbReference>
<comment type="similarity">
    <text evidence="2 9">Belongs to the cytochrome P450 family.</text>
</comment>
<keyword evidence="3 8" id="KW-0349">Heme</keyword>
<dbReference type="GO" id="GO:0005506">
    <property type="term" value="F:iron ion binding"/>
    <property type="evidence" value="ECO:0007669"/>
    <property type="project" value="InterPro"/>
</dbReference>
<name>A0A8J5HPB1_ZINOF</name>
<gene>
    <name evidence="11" type="ORF">ZIOFF_010625</name>
</gene>
<proteinExistence type="inferred from homology"/>
<protein>
    <recommendedName>
        <fullName evidence="13">Cytochrome P450</fullName>
    </recommendedName>
</protein>
<keyword evidence="6 8" id="KW-0408">Iron</keyword>
<dbReference type="InterPro" id="IPR051996">
    <property type="entry name" value="Cytochrome_P450_78A"/>
</dbReference>
<sequence length="621" mass="66962">MTMVPLNDVDAGERRRRWQCRISSKEAGGGTSLDLADRGPDRGRGEGREDFSSSSVVLLPPVSIEGCSSADMALSSASATDSSWWVVTLPAYLGADSLHSDAPVLLFALLIAFVTAGLLSSALSSGGPAWTHGRARRGPVPIPGPRGLPVLGSLLALAGPLPHRTLAALARSISRAKSLMAFSIGSTPAVVSSNPAIAREILSHSSFADRPIKRSARELMFSRAIGFAPSGTYWRLLRRIASSHLFAPRRIAAHEPGRQSDCDAMLSAIASEQRRSGFVALRSHLQNAALNNIMGGVFGQRYDVSRPGGDPEAEGLKAIVRECFDILGAFNFSDHLPWLPSFFDPNSIKSRCATLVPRVRELVHSIISEHRRRGPILNRDSADFVDVLLSLDGDEKLDDDDMIAVLWEMIFRGTDTTALLTEWAMAELVLHPETQAKLRREIDAVVGRGGRTPTDADVARMPFLQAVLKETLRVHPPGPLLSWARLSTDDVHLSNGMVVPAGTTAMVNMWAITHDPAVWDKPESFRPERFVEAEGGVDVDVRGGDLRLAPFGAGRRVCPGMNLGLSTVALWVARLVQAFEWGPAAGAPVDLEEVLKLSMEMKTPLQAVAYPRGADDLAGEA</sequence>
<dbReference type="InterPro" id="IPR036396">
    <property type="entry name" value="Cyt_P450_sf"/>
</dbReference>
<dbReference type="PANTHER" id="PTHR47946:SF6">
    <property type="entry name" value="CYTOCHROME P450 78A7"/>
    <property type="match status" value="1"/>
</dbReference>
<evidence type="ECO:0000256" key="6">
    <source>
        <dbReference type="ARBA" id="ARBA00023004"/>
    </source>
</evidence>
<dbReference type="PRINTS" id="PR00463">
    <property type="entry name" value="EP450I"/>
</dbReference>
<comment type="caution">
    <text evidence="11">The sequence shown here is derived from an EMBL/GenBank/DDBJ whole genome shotgun (WGS) entry which is preliminary data.</text>
</comment>
<keyword evidence="12" id="KW-1185">Reference proteome</keyword>
<dbReference type="EMBL" id="JACMSC010000003">
    <property type="protein sequence ID" value="KAG6528450.1"/>
    <property type="molecule type" value="Genomic_DNA"/>
</dbReference>
<dbReference type="FunFam" id="1.10.630.10:FF:000016">
    <property type="entry name" value="Cytochrome P450 78A5"/>
    <property type="match status" value="1"/>
</dbReference>
<dbReference type="PROSITE" id="PS00086">
    <property type="entry name" value="CYTOCHROME_P450"/>
    <property type="match status" value="1"/>
</dbReference>
<dbReference type="InterPro" id="IPR017972">
    <property type="entry name" value="Cyt_P450_CS"/>
</dbReference>
<evidence type="ECO:0000256" key="4">
    <source>
        <dbReference type="ARBA" id="ARBA00022723"/>
    </source>
</evidence>
<evidence type="ECO:0000256" key="8">
    <source>
        <dbReference type="PIRSR" id="PIRSR602401-1"/>
    </source>
</evidence>
<dbReference type="GO" id="GO:0016705">
    <property type="term" value="F:oxidoreductase activity, acting on paired donors, with incorporation or reduction of molecular oxygen"/>
    <property type="evidence" value="ECO:0007669"/>
    <property type="project" value="InterPro"/>
</dbReference>
<dbReference type="InterPro" id="IPR001128">
    <property type="entry name" value="Cyt_P450"/>
</dbReference>
<feature type="binding site" description="axial binding residue" evidence="8">
    <location>
        <position position="558"/>
    </location>
    <ligand>
        <name>heme</name>
        <dbReference type="ChEBI" id="CHEBI:30413"/>
    </ligand>
    <ligandPart>
        <name>Fe</name>
        <dbReference type="ChEBI" id="CHEBI:18248"/>
    </ligandPart>
</feature>
<evidence type="ECO:0000313" key="12">
    <source>
        <dbReference type="Proteomes" id="UP000734854"/>
    </source>
</evidence>
<dbReference type="SUPFAM" id="SSF48264">
    <property type="entry name" value="Cytochrome P450"/>
    <property type="match status" value="1"/>
</dbReference>
<evidence type="ECO:0000256" key="9">
    <source>
        <dbReference type="RuleBase" id="RU000461"/>
    </source>
</evidence>
<dbReference type="PANTHER" id="PTHR47946">
    <property type="entry name" value="CYTOCHROME P450 78A7-RELATED"/>
    <property type="match status" value="1"/>
</dbReference>
<reference evidence="11 12" key="1">
    <citation type="submission" date="2020-08" db="EMBL/GenBank/DDBJ databases">
        <title>Plant Genome Project.</title>
        <authorList>
            <person name="Zhang R.-G."/>
        </authorList>
    </citation>
    <scope>NUCLEOTIDE SEQUENCE [LARGE SCALE GENOMIC DNA]</scope>
    <source>
        <tissue evidence="11">Rhizome</tissue>
    </source>
</reference>
<keyword evidence="7 9" id="KW-0503">Monooxygenase</keyword>
<dbReference type="PRINTS" id="PR00385">
    <property type="entry name" value="P450"/>
</dbReference>
<dbReference type="GO" id="GO:0004497">
    <property type="term" value="F:monooxygenase activity"/>
    <property type="evidence" value="ECO:0007669"/>
    <property type="project" value="UniProtKB-KW"/>
</dbReference>
<dbReference type="GO" id="GO:0020037">
    <property type="term" value="F:heme binding"/>
    <property type="evidence" value="ECO:0007669"/>
    <property type="project" value="InterPro"/>
</dbReference>
<keyword evidence="5 9" id="KW-0560">Oxidoreductase</keyword>
<feature type="compositionally biased region" description="Basic and acidic residues" evidence="10">
    <location>
        <begin position="35"/>
        <end position="51"/>
    </location>
</feature>
<evidence type="ECO:0000313" key="11">
    <source>
        <dbReference type="EMBL" id="KAG6528450.1"/>
    </source>
</evidence>
<evidence type="ECO:0000256" key="2">
    <source>
        <dbReference type="ARBA" id="ARBA00010617"/>
    </source>
</evidence>
<accession>A0A8J5HPB1</accession>
<dbReference type="Pfam" id="PF00067">
    <property type="entry name" value="p450"/>
    <property type="match status" value="1"/>
</dbReference>
<keyword evidence="4 8" id="KW-0479">Metal-binding</keyword>
<organism evidence="11 12">
    <name type="scientific">Zingiber officinale</name>
    <name type="common">Ginger</name>
    <name type="synonym">Amomum zingiber</name>
    <dbReference type="NCBI Taxonomy" id="94328"/>
    <lineage>
        <taxon>Eukaryota</taxon>
        <taxon>Viridiplantae</taxon>
        <taxon>Streptophyta</taxon>
        <taxon>Embryophyta</taxon>
        <taxon>Tracheophyta</taxon>
        <taxon>Spermatophyta</taxon>
        <taxon>Magnoliopsida</taxon>
        <taxon>Liliopsida</taxon>
        <taxon>Zingiberales</taxon>
        <taxon>Zingiberaceae</taxon>
        <taxon>Zingiber</taxon>
    </lineage>
</organism>
<dbReference type="Gene3D" id="1.10.630.10">
    <property type="entry name" value="Cytochrome P450"/>
    <property type="match status" value="1"/>
</dbReference>
<evidence type="ECO:0000256" key="3">
    <source>
        <dbReference type="ARBA" id="ARBA00022617"/>
    </source>
</evidence>
<evidence type="ECO:0000256" key="7">
    <source>
        <dbReference type="ARBA" id="ARBA00023033"/>
    </source>
</evidence>
<dbReference type="AlphaFoldDB" id="A0A8J5HPB1"/>